<sequence>MTEGRTHVMKRCHDNKAEPTFSIPDLGLFSGERSSATTYFPSQTGMLVFILQVEPSKGEVVGEEIANANTMRRTNEGAQSPFTLSSSEVANHRF</sequence>
<protein>
    <submittedName>
        <fullName evidence="2">Uncharacterized protein</fullName>
    </submittedName>
</protein>
<dbReference type="EMBL" id="BTGU01007633">
    <property type="protein sequence ID" value="GMN19938.1"/>
    <property type="molecule type" value="Genomic_DNA"/>
</dbReference>
<evidence type="ECO:0000313" key="3">
    <source>
        <dbReference type="Proteomes" id="UP001187192"/>
    </source>
</evidence>
<gene>
    <name evidence="2" type="ORF">TIFTF001_049966</name>
</gene>
<dbReference type="Proteomes" id="UP001187192">
    <property type="component" value="Unassembled WGS sequence"/>
</dbReference>
<feature type="region of interest" description="Disordered" evidence="1">
    <location>
        <begin position="74"/>
        <end position="94"/>
    </location>
</feature>
<proteinExistence type="predicted"/>
<reference evidence="2" key="1">
    <citation type="submission" date="2023-07" db="EMBL/GenBank/DDBJ databases">
        <title>draft genome sequence of fig (Ficus carica).</title>
        <authorList>
            <person name="Takahashi T."/>
            <person name="Nishimura K."/>
        </authorList>
    </citation>
    <scope>NUCLEOTIDE SEQUENCE</scope>
</reference>
<keyword evidence="3" id="KW-1185">Reference proteome</keyword>
<dbReference type="AlphaFoldDB" id="A0AA87YPT4"/>
<accession>A0AA87YPT4</accession>
<comment type="caution">
    <text evidence="2">The sequence shown here is derived from an EMBL/GenBank/DDBJ whole genome shotgun (WGS) entry which is preliminary data.</text>
</comment>
<organism evidence="2 3">
    <name type="scientific">Ficus carica</name>
    <name type="common">Common fig</name>
    <dbReference type="NCBI Taxonomy" id="3494"/>
    <lineage>
        <taxon>Eukaryota</taxon>
        <taxon>Viridiplantae</taxon>
        <taxon>Streptophyta</taxon>
        <taxon>Embryophyta</taxon>
        <taxon>Tracheophyta</taxon>
        <taxon>Spermatophyta</taxon>
        <taxon>Magnoliopsida</taxon>
        <taxon>eudicotyledons</taxon>
        <taxon>Gunneridae</taxon>
        <taxon>Pentapetalae</taxon>
        <taxon>rosids</taxon>
        <taxon>fabids</taxon>
        <taxon>Rosales</taxon>
        <taxon>Moraceae</taxon>
        <taxon>Ficeae</taxon>
        <taxon>Ficus</taxon>
    </lineage>
</organism>
<name>A0AA87YPT4_FICCA</name>
<evidence type="ECO:0000313" key="2">
    <source>
        <dbReference type="EMBL" id="GMN19938.1"/>
    </source>
</evidence>
<evidence type="ECO:0000256" key="1">
    <source>
        <dbReference type="SAM" id="MobiDB-lite"/>
    </source>
</evidence>